<keyword evidence="2 9" id="KW-0732">Signal</keyword>
<keyword evidence="5 8" id="KW-0472">Membrane</keyword>
<feature type="transmembrane region" description="Helical" evidence="8">
    <location>
        <begin position="347"/>
        <end position="368"/>
    </location>
</feature>
<proteinExistence type="predicted"/>
<gene>
    <name evidence="11" type="ORF">CEURO_LOCUS20096</name>
</gene>
<evidence type="ECO:0000256" key="6">
    <source>
        <dbReference type="ARBA" id="ARBA00046288"/>
    </source>
</evidence>
<feature type="chain" id="PRO_5040409949" description="Protein kinase domain-containing protein" evidence="9">
    <location>
        <begin position="27"/>
        <end position="706"/>
    </location>
</feature>
<evidence type="ECO:0000256" key="2">
    <source>
        <dbReference type="ARBA" id="ARBA00022729"/>
    </source>
</evidence>
<comment type="subcellular location">
    <subcellularLocation>
        <location evidence="6">Endomembrane system</location>
        <topology evidence="6">Single-pass type I membrane protein</topology>
    </subcellularLocation>
</comment>
<dbReference type="GO" id="GO:0012505">
    <property type="term" value="C:endomembrane system"/>
    <property type="evidence" value="ECO:0007669"/>
    <property type="project" value="UniProtKB-SubCell"/>
</dbReference>
<keyword evidence="12" id="KW-1185">Reference proteome</keyword>
<feature type="domain" description="Protein kinase" evidence="10">
    <location>
        <begin position="370"/>
        <end position="674"/>
    </location>
</feature>
<dbReference type="InterPro" id="IPR011009">
    <property type="entry name" value="Kinase-like_dom_sf"/>
</dbReference>
<dbReference type="Gene3D" id="1.10.510.10">
    <property type="entry name" value="Transferase(Phosphotransferase) domain 1"/>
    <property type="match status" value="1"/>
</dbReference>
<dbReference type="SUPFAM" id="SSF56112">
    <property type="entry name" value="Protein kinase-like (PK-like)"/>
    <property type="match status" value="1"/>
</dbReference>
<dbReference type="Gene3D" id="3.30.200.20">
    <property type="entry name" value="Phosphorylase Kinase, domain 1"/>
    <property type="match status" value="1"/>
</dbReference>
<organism evidence="11 12">
    <name type="scientific">Cuscuta europaea</name>
    <name type="common">European dodder</name>
    <dbReference type="NCBI Taxonomy" id="41803"/>
    <lineage>
        <taxon>Eukaryota</taxon>
        <taxon>Viridiplantae</taxon>
        <taxon>Streptophyta</taxon>
        <taxon>Embryophyta</taxon>
        <taxon>Tracheophyta</taxon>
        <taxon>Spermatophyta</taxon>
        <taxon>Magnoliopsida</taxon>
        <taxon>eudicotyledons</taxon>
        <taxon>Gunneridae</taxon>
        <taxon>Pentapetalae</taxon>
        <taxon>asterids</taxon>
        <taxon>lamiids</taxon>
        <taxon>Solanales</taxon>
        <taxon>Convolvulaceae</taxon>
        <taxon>Cuscuteae</taxon>
        <taxon>Cuscuta</taxon>
        <taxon>Cuscuta subgen. Cuscuta</taxon>
    </lineage>
</organism>
<evidence type="ECO:0000256" key="3">
    <source>
        <dbReference type="ARBA" id="ARBA00022737"/>
    </source>
</evidence>
<comment type="caution">
    <text evidence="11">The sequence shown here is derived from an EMBL/GenBank/DDBJ whole genome shotgun (WGS) entry which is preliminary data.</text>
</comment>
<dbReference type="Pfam" id="PF23598">
    <property type="entry name" value="LRR_14"/>
    <property type="match status" value="1"/>
</dbReference>
<keyword evidence="1 8" id="KW-0812">Transmembrane</keyword>
<dbReference type="SUPFAM" id="SSF52058">
    <property type="entry name" value="L domain-like"/>
    <property type="match status" value="1"/>
</dbReference>
<dbReference type="FunFam" id="3.30.200.20:FF:000489">
    <property type="entry name" value="Inactive receptor-like serine/threonine-protein kinase"/>
    <property type="match status" value="1"/>
</dbReference>
<evidence type="ECO:0000256" key="4">
    <source>
        <dbReference type="ARBA" id="ARBA00022989"/>
    </source>
</evidence>
<reference evidence="11" key="1">
    <citation type="submission" date="2022-07" db="EMBL/GenBank/DDBJ databases">
        <authorList>
            <person name="Macas J."/>
            <person name="Novak P."/>
            <person name="Neumann P."/>
        </authorList>
    </citation>
    <scope>NUCLEOTIDE SEQUENCE</scope>
</reference>
<evidence type="ECO:0000313" key="12">
    <source>
        <dbReference type="Proteomes" id="UP001152484"/>
    </source>
</evidence>
<evidence type="ECO:0000256" key="7">
    <source>
        <dbReference type="SAM" id="MobiDB-lite"/>
    </source>
</evidence>
<sequence>MGDRLTVHGTHVLYIVLSALVFGTRGHCPLNSEGIALMKFQERVDYDPYGVFLNWSADDCDPCMWPGILCFDGRVQALDLTGYALEGTLAPELGNLTHMKALVLSKNHFSGVIPREIGQLKMLEVLDLRDNSLNGKIPAEIGALHSLRSLLLSNNGFQGGIPLEIGKLRMLTELQLDMNHTTAFSAGAGFINRKLGQCIWHSSWSSLKKMDLSLTPIKSMLMRYLDLFSIYNFGEGILHTSSNCSEDDQSTGSPCLNAMSRRKLVEQSSNLAAAPIDSEVQLDNITPQPVSRSSGSFPAVQGKKVKSPLQAAPPSPNKKKHSKSNPIVLPEQPGNHDSGGSQNTWKYIVGISCGVFLFILAMVIIYIWRSRAARTIGPWKTGLSGQLQKAFITGVPKLNRAELEAACEDFSNIICTNDALTCYKGTLSSKGEIAVVSTTITSLKDWSKRAEMTFRKKIDTLSRINHKNFVNLIGYCEEDEPFTRMMVFEYAPNGTLSEHLHDKELEHLDWNVRMRIVMGIAYCLQHMHNLNPPLSHPDITCSNILLTDDYAAKIGEVEFWAEFTNKSKVGDNEEHSDLPPPAEPEANIYSFGLALLEIISGKLPYSEEQGPILQWASSYLNDKQKMAELIDPTLESYKDNQLLVVCEVIQECTEKETRKRPTIDEVVSKLKEVINVSPAAAGPRFSPLWWAELDIFSSGHHENLQM</sequence>
<evidence type="ECO:0000256" key="5">
    <source>
        <dbReference type="ARBA" id="ARBA00023136"/>
    </source>
</evidence>
<dbReference type="AlphaFoldDB" id="A0A9P1ELA6"/>
<dbReference type="FunFam" id="3.80.10.10:FF:000627">
    <property type="entry name" value="Probable leucine-rich repeat receptor-like protein kinase At2g33170"/>
    <property type="match status" value="1"/>
</dbReference>
<dbReference type="PROSITE" id="PS50011">
    <property type="entry name" value="PROTEIN_KINASE_DOM"/>
    <property type="match status" value="1"/>
</dbReference>
<dbReference type="GO" id="GO:0005524">
    <property type="term" value="F:ATP binding"/>
    <property type="evidence" value="ECO:0007669"/>
    <property type="project" value="InterPro"/>
</dbReference>
<accession>A0A9P1ELA6</accession>
<dbReference type="PANTHER" id="PTHR46084:SF1">
    <property type="entry name" value="PROTEIN MALE DISCOVERER 2"/>
    <property type="match status" value="1"/>
</dbReference>
<evidence type="ECO:0000256" key="8">
    <source>
        <dbReference type="SAM" id="Phobius"/>
    </source>
</evidence>
<protein>
    <recommendedName>
        <fullName evidence="10">Protein kinase domain-containing protein</fullName>
    </recommendedName>
</protein>
<dbReference type="InterPro" id="IPR055414">
    <property type="entry name" value="LRR_R13L4/SHOC2-like"/>
</dbReference>
<feature type="compositionally biased region" description="Polar residues" evidence="7">
    <location>
        <begin position="287"/>
        <end position="296"/>
    </location>
</feature>
<dbReference type="Proteomes" id="UP001152484">
    <property type="component" value="Unassembled WGS sequence"/>
</dbReference>
<keyword evidence="4 8" id="KW-1133">Transmembrane helix</keyword>
<keyword evidence="3" id="KW-0677">Repeat</keyword>
<dbReference type="InterPro" id="IPR032675">
    <property type="entry name" value="LRR_dom_sf"/>
</dbReference>
<dbReference type="InterPro" id="IPR000719">
    <property type="entry name" value="Prot_kinase_dom"/>
</dbReference>
<dbReference type="InterPro" id="IPR008266">
    <property type="entry name" value="Tyr_kinase_AS"/>
</dbReference>
<dbReference type="GO" id="GO:0004674">
    <property type="term" value="F:protein serine/threonine kinase activity"/>
    <property type="evidence" value="ECO:0007669"/>
    <property type="project" value="UniProtKB-EC"/>
</dbReference>
<dbReference type="PROSITE" id="PS00109">
    <property type="entry name" value="PROTEIN_KINASE_TYR"/>
    <property type="match status" value="1"/>
</dbReference>
<dbReference type="OrthoDB" id="291737at2759"/>
<evidence type="ECO:0000256" key="1">
    <source>
        <dbReference type="ARBA" id="ARBA00022692"/>
    </source>
</evidence>
<feature type="region of interest" description="Disordered" evidence="7">
    <location>
        <begin position="287"/>
        <end position="339"/>
    </location>
</feature>
<dbReference type="PANTHER" id="PTHR46084">
    <property type="entry name" value="PROTEIN MALE DISCOVERER 2"/>
    <property type="match status" value="1"/>
</dbReference>
<evidence type="ECO:0000313" key="11">
    <source>
        <dbReference type="EMBL" id="CAH9113644.1"/>
    </source>
</evidence>
<evidence type="ECO:0000256" key="9">
    <source>
        <dbReference type="SAM" id="SignalP"/>
    </source>
</evidence>
<name>A0A9P1ELA6_CUSEU</name>
<evidence type="ECO:0000259" key="10">
    <source>
        <dbReference type="PROSITE" id="PS50011"/>
    </source>
</evidence>
<dbReference type="EMBL" id="CAMAPE010000061">
    <property type="protein sequence ID" value="CAH9113644.1"/>
    <property type="molecule type" value="Genomic_DNA"/>
</dbReference>
<dbReference type="Gene3D" id="3.80.10.10">
    <property type="entry name" value="Ribonuclease Inhibitor"/>
    <property type="match status" value="1"/>
</dbReference>
<feature type="signal peptide" evidence="9">
    <location>
        <begin position="1"/>
        <end position="26"/>
    </location>
</feature>
<dbReference type="InterPro" id="IPR001245">
    <property type="entry name" value="Ser-Thr/Tyr_kinase_cat_dom"/>
</dbReference>
<dbReference type="Pfam" id="PF07714">
    <property type="entry name" value="PK_Tyr_Ser-Thr"/>
    <property type="match status" value="1"/>
</dbReference>